<dbReference type="AlphaFoldDB" id="A0A8J5M1D1"/>
<evidence type="ECO:0000313" key="2">
    <source>
        <dbReference type="EMBL" id="KAG6531371.1"/>
    </source>
</evidence>
<dbReference type="EMBL" id="JACMSC010000002">
    <property type="protein sequence ID" value="KAG6531371.1"/>
    <property type="molecule type" value="Genomic_DNA"/>
</dbReference>
<dbReference type="Proteomes" id="UP000734854">
    <property type="component" value="Unassembled WGS sequence"/>
</dbReference>
<evidence type="ECO:0000256" key="1">
    <source>
        <dbReference type="SAM" id="MobiDB-lite"/>
    </source>
</evidence>
<name>A0A8J5M1D1_ZINOF</name>
<evidence type="ECO:0000313" key="3">
    <source>
        <dbReference type="Proteomes" id="UP000734854"/>
    </source>
</evidence>
<feature type="compositionally biased region" description="Polar residues" evidence="1">
    <location>
        <begin position="45"/>
        <end position="62"/>
    </location>
</feature>
<protein>
    <submittedName>
        <fullName evidence="2">Uncharacterized protein</fullName>
    </submittedName>
</protein>
<organism evidence="2 3">
    <name type="scientific">Zingiber officinale</name>
    <name type="common">Ginger</name>
    <name type="synonym">Amomum zingiber</name>
    <dbReference type="NCBI Taxonomy" id="94328"/>
    <lineage>
        <taxon>Eukaryota</taxon>
        <taxon>Viridiplantae</taxon>
        <taxon>Streptophyta</taxon>
        <taxon>Embryophyta</taxon>
        <taxon>Tracheophyta</taxon>
        <taxon>Spermatophyta</taxon>
        <taxon>Magnoliopsida</taxon>
        <taxon>Liliopsida</taxon>
        <taxon>Zingiberales</taxon>
        <taxon>Zingiberaceae</taxon>
        <taxon>Zingiber</taxon>
    </lineage>
</organism>
<accession>A0A8J5M1D1</accession>
<keyword evidence="3" id="KW-1185">Reference proteome</keyword>
<reference evidence="2 3" key="1">
    <citation type="submission" date="2020-08" db="EMBL/GenBank/DDBJ databases">
        <title>Plant Genome Project.</title>
        <authorList>
            <person name="Zhang R.-G."/>
        </authorList>
    </citation>
    <scope>NUCLEOTIDE SEQUENCE [LARGE SCALE GENOMIC DNA]</scope>
    <source>
        <tissue evidence="2">Rhizome</tissue>
    </source>
</reference>
<comment type="caution">
    <text evidence="2">The sequence shown here is derived from an EMBL/GenBank/DDBJ whole genome shotgun (WGS) entry which is preliminary data.</text>
</comment>
<gene>
    <name evidence="2" type="ORF">ZIOFF_005177</name>
</gene>
<sequence length="113" mass="12941">MAERQTRVVEQVCRAADQTRAVDQNGRATDQSGRAGPYEFHDATGSPTTSRMPSSWLDNPKSNPWRRSHQNFNRPGPVMRSRILRRHSDSGKWQPPFRLPSSSRVIEKRVQAE</sequence>
<proteinExistence type="predicted"/>
<feature type="region of interest" description="Disordered" evidence="1">
    <location>
        <begin position="20"/>
        <end position="113"/>
    </location>
</feature>